<reference evidence="2" key="1">
    <citation type="submission" date="2022-11" db="UniProtKB">
        <authorList>
            <consortium name="WormBaseParasite"/>
        </authorList>
    </citation>
    <scope>IDENTIFICATION</scope>
</reference>
<dbReference type="WBParaSite" id="PSAMB.scaffold491size49542.g6338.t1">
    <property type="protein sequence ID" value="PSAMB.scaffold491size49542.g6338.t1"/>
    <property type="gene ID" value="PSAMB.scaffold491size49542.g6338"/>
</dbReference>
<sequence length="117" mass="12438">MGVVNLCLIKIAFNLDLQQITAGVTSIDIYLNISDRNTKPNEDDEGRVCNVRLVSWFREVVNNIAYAISNRGIDSTAAGKTASLMIIGADVRAAVLFGVSASFCGAPATDSLLTDSV</sequence>
<dbReference type="AlphaFoldDB" id="A0A914WS03"/>
<name>A0A914WS03_9BILA</name>
<proteinExistence type="predicted"/>
<keyword evidence="1" id="KW-1185">Reference proteome</keyword>
<organism evidence="1 2">
    <name type="scientific">Plectus sambesii</name>
    <dbReference type="NCBI Taxonomy" id="2011161"/>
    <lineage>
        <taxon>Eukaryota</taxon>
        <taxon>Metazoa</taxon>
        <taxon>Ecdysozoa</taxon>
        <taxon>Nematoda</taxon>
        <taxon>Chromadorea</taxon>
        <taxon>Plectida</taxon>
        <taxon>Plectina</taxon>
        <taxon>Plectoidea</taxon>
        <taxon>Plectidae</taxon>
        <taxon>Plectus</taxon>
    </lineage>
</organism>
<accession>A0A914WS03</accession>
<evidence type="ECO:0000313" key="1">
    <source>
        <dbReference type="Proteomes" id="UP000887566"/>
    </source>
</evidence>
<protein>
    <submittedName>
        <fullName evidence="2">Uncharacterized protein</fullName>
    </submittedName>
</protein>
<evidence type="ECO:0000313" key="2">
    <source>
        <dbReference type="WBParaSite" id="PSAMB.scaffold491size49542.g6338.t1"/>
    </source>
</evidence>
<dbReference type="Proteomes" id="UP000887566">
    <property type="component" value="Unplaced"/>
</dbReference>